<dbReference type="EMBL" id="CP009552">
    <property type="protein sequence ID" value="AIY89554.1"/>
    <property type="molecule type" value="Genomic_DNA"/>
</dbReference>
<dbReference type="PANTHER" id="PTHR43630:SF2">
    <property type="entry name" value="GLYCOSYLTRANSFERASE"/>
    <property type="match status" value="1"/>
</dbReference>
<dbReference type="Pfam" id="PF00535">
    <property type="entry name" value="Glycos_transf_2"/>
    <property type="match status" value="1"/>
</dbReference>
<evidence type="ECO:0000313" key="2">
    <source>
        <dbReference type="EMBL" id="AIY89554.1"/>
    </source>
</evidence>
<name>A0A0A7GBZ5_GEOAI</name>
<keyword evidence="2" id="KW-0808">Transferase</keyword>
<accession>A0A0A7GBZ5</accession>
<dbReference type="PANTHER" id="PTHR43630">
    <property type="entry name" value="POLY-BETA-1,6-N-ACETYL-D-GLUCOSAMINE SYNTHASE"/>
    <property type="match status" value="1"/>
</dbReference>
<sequence>MESIKNQSYRNIEIIIVDRFSSDKTAEIAKEYEARVYQLDCERAKAKNFGLRRARGRYVMFVDSDMELMPDVVKECVELAGMDNKTGGVIIPERSVGEGFWVRVRDFERLK</sequence>
<dbReference type="InterPro" id="IPR001173">
    <property type="entry name" value="Glyco_trans_2-like"/>
</dbReference>
<evidence type="ECO:0000313" key="3">
    <source>
        <dbReference type="Proteomes" id="UP000030624"/>
    </source>
</evidence>
<reference evidence="2 3" key="1">
    <citation type="journal article" date="2015" name="Appl. Environ. Microbiol.">
        <title>The Geoglobus acetivorans genome: Fe(III) reduction, acetate utilization, autotrophic growth, and degradation of aromatic compounds in a hyperthermophilic archaeon.</title>
        <authorList>
            <person name="Mardanov A.V."/>
            <person name="Slododkina G.B."/>
            <person name="Slobodkin A.I."/>
            <person name="Beletsky A.V."/>
            <person name="Gavrilov S.N."/>
            <person name="Kublanov I.V."/>
            <person name="Bonch-Osmolovskaya E.A."/>
            <person name="Skryabin K.G."/>
            <person name="Ravin N.V."/>
        </authorList>
    </citation>
    <scope>NUCLEOTIDE SEQUENCE [LARGE SCALE GENOMIC DNA]</scope>
    <source>
        <strain evidence="2 3">SBH6</strain>
    </source>
</reference>
<dbReference type="Gene3D" id="3.90.550.10">
    <property type="entry name" value="Spore Coat Polysaccharide Biosynthesis Protein SpsA, Chain A"/>
    <property type="match status" value="1"/>
</dbReference>
<gene>
    <name evidence="2" type="ORF">GACE_0501</name>
</gene>
<dbReference type="HOGENOM" id="CLU_2152503_0_0_2"/>
<proteinExistence type="predicted"/>
<dbReference type="KEGG" id="gac:GACE_0501"/>
<dbReference type="CDD" id="cd00761">
    <property type="entry name" value="Glyco_tranf_GTA_type"/>
    <property type="match status" value="1"/>
</dbReference>
<organism evidence="2 3">
    <name type="scientific">Geoglobus acetivorans</name>
    <dbReference type="NCBI Taxonomy" id="565033"/>
    <lineage>
        <taxon>Archaea</taxon>
        <taxon>Methanobacteriati</taxon>
        <taxon>Methanobacteriota</taxon>
        <taxon>Archaeoglobi</taxon>
        <taxon>Archaeoglobales</taxon>
        <taxon>Archaeoglobaceae</taxon>
        <taxon>Geoglobus</taxon>
    </lineage>
</organism>
<dbReference type="Proteomes" id="UP000030624">
    <property type="component" value="Chromosome"/>
</dbReference>
<dbReference type="SUPFAM" id="SSF53448">
    <property type="entry name" value="Nucleotide-diphospho-sugar transferases"/>
    <property type="match status" value="1"/>
</dbReference>
<feature type="domain" description="Glycosyltransferase 2-like" evidence="1">
    <location>
        <begin position="2"/>
        <end position="97"/>
    </location>
</feature>
<dbReference type="GO" id="GO:0016740">
    <property type="term" value="F:transferase activity"/>
    <property type="evidence" value="ECO:0007669"/>
    <property type="project" value="UniProtKB-KW"/>
</dbReference>
<dbReference type="eggNOG" id="arCOG01381">
    <property type="taxonomic scope" value="Archaea"/>
</dbReference>
<dbReference type="AlphaFoldDB" id="A0A0A7GBZ5"/>
<evidence type="ECO:0000259" key="1">
    <source>
        <dbReference type="Pfam" id="PF00535"/>
    </source>
</evidence>
<dbReference type="InterPro" id="IPR029044">
    <property type="entry name" value="Nucleotide-diphossugar_trans"/>
</dbReference>
<protein>
    <submittedName>
        <fullName evidence="2">Glycosyltransferase (Type 2)</fullName>
    </submittedName>
</protein>
<dbReference type="STRING" id="565033.GACE_0501"/>